<dbReference type="Proteomes" id="UP000045706">
    <property type="component" value="Unassembled WGS sequence"/>
</dbReference>
<evidence type="ECO:0000313" key="2">
    <source>
        <dbReference type="EMBL" id="CRK43843.1"/>
    </source>
</evidence>
<dbReference type="AlphaFoldDB" id="A0A0G4NBN8"/>
<feature type="compositionally biased region" description="Polar residues" evidence="1">
    <location>
        <begin position="109"/>
        <end position="125"/>
    </location>
</feature>
<evidence type="ECO:0000313" key="3">
    <source>
        <dbReference type="Proteomes" id="UP000045706"/>
    </source>
</evidence>
<protein>
    <submittedName>
        <fullName evidence="2">Uncharacterized protein</fullName>
    </submittedName>
</protein>
<proteinExistence type="predicted"/>
<reference evidence="3" key="1">
    <citation type="submission" date="2015-05" db="EMBL/GenBank/DDBJ databases">
        <authorList>
            <person name="Fogelqvist Johan"/>
        </authorList>
    </citation>
    <scope>NUCLEOTIDE SEQUENCE [LARGE SCALE GENOMIC DNA]</scope>
</reference>
<dbReference type="EMBL" id="CVQI01033652">
    <property type="protein sequence ID" value="CRK43843.1"/>
    <property type="molecule type" value="Genomic_DNA"/>
</dbReference>
<sequence>MPSSETITPAPAAPPPKGKVVFSPSVREYVRRAFLPANLNPSVSREEVEAKLKETISSAVDTGSIDSIDWDNMPSPTALVQAARHHAAATSMFNVNAKKRKSTDLGGDDQSSAVPWRHTNSNHSSSLEDRITHPSPDKRPSMDEPLPKSIGATIPHASAVNGSRDRYL</sequence>
<evidence type="ECO:0000256" key="1">
    <source>
        <dbReference type="SAM" id="MobiDB-lite"/>
    </source>
</evidence>
<organism evidence="2 3">
    <name type="scientific">Verticillium longisporum</name>
    <name type="common">Verticillium dahliae var. longisporum</name>
    <dbReference type="NCBI Taxonomy" id="100787"/>
    <lineage>
        <taxon>Eukaryota</taxon>
        <taxon>Fungi</taxon>
        <taxon>Dikarya</taxon>
        <taxon>Ascomycota</taxon>
        <taxon>Pezizomycotina</taxon>
        <taxon>Sordariomycetes</taxon>
        <taxon>Hypocreomycetidae</taxon>
        <taxon>Glomerellales</taxon>
        <taxon>Plectosphaerellaceae</taxon>
        <taxon>Verticillium</taxon>
    </lineage>
</organism>
<feature type="region of interest" description="Disordered" evidence="1">
    <location>
        <begin position="93"/>
        <end position="168"/>
    </location>
</feature>
<feature type="region of interest" description="Disordered" evidence="1">
    <location>
        <begin position="1"/>
        <end position="20"/>
    </location>
</feature>
<gene>
    <name evidence="2" type="ORF">BN1723_019316</name>
</gene>
<feature type="compositionally biased region" description="Basic and acidic residues" evidence="1">
    <location>
        <begin position="126"/>
        <end position="146"/>
    </location>
</feature>
<accession>A0A0G4NBN8</accession>
<name>A0A0G4NBN8_VERLO</name>